<dbReference type="KEGG" id="tact:SG35_010420"/>
<dbReference type="EMBL" id="CP059735">
    <property type="protein sequence ID" value="WDE01002.1"/>
    <property type="molecule type" value="Genomic_DNA"/>
</dbReference>
<feature type="signal peptide" evidence="1">
    <location>
        <begin position="1"/>
        <end position="21"/>
    </location>
</feature>
<organism evidence="2 3">
    <name type="scientific">Thalassomonas actiniarum</name>
    <dbReference type="NCBI Taxonomy" id="485447"/>
    <lineage>
        <taxon>Bacteria</taxon>
        <taxon>Pseudomonadati</taxon>
        <taxon>Pseudomonadota</taxon>
        <taxon>Gammaproteobacteria</taxon>
        <taxon>Alteromonadales</taxon>
        <taxon>Colwelliaceae</taxon>
        <taxon>Thalassomonas</taxon>
    </lineage>
</organism>
<accession>A0AAF0C3A7</accession>
<proteinExistence type="predicted"/>
<dbReference type="PANTHER" id="PTHR39431">
    <property type="entry name" value="FRPA/C-RELATED PROTEIN"/>
    <property type="match status" value="1"/>
</dbReference>
<dbReference type="Proteomes" id="UP000032568">
    <property type="component" value="Chromosome"/>
</dbReference>
<keyword evidence="3" id="KW-1185">Reference proteome</keyword>
<feature type="chain" id="PRO_5042125584" description="Calcium-binding protein" evidence="1">
    <location>
        <begin position="22"/>
        <end position="310"/>
    </location>
</feature>
<gene>
    <name evidence="2" type="ORF">SG35_010420</name>
</gene>
<reference evidence="2 3" key="1">
    <citation type="journal article" date="2015" name="Genome Announc.">
        <title>Draft Genome Sequences of Marine Isolates of Thalassomonas viridans and Thalassomonas actiniarum.</title>
        <authorList>
            <person name="Olonade I."/>
            <person name="van Zyl L.J."/>
            <person name="Trindade M."/>
        </authorList>
    </citation>
    <scope>NUCLEOTIDE SEQUENCE [LARGE SCALE GENOMIC DNA]</scope>
    <source>
        <strain evidence="2 3">A5K-106</strain>
    </source>
</reference>
<evidence type="ECO:0000256" key="1">
    <source>
        <dbReference type="SAM" id="SignalP"/>
    </source>
</evidence>
<evidence type="ECO:0008006" key="4">
    <source>
        <dbReference type="Google" id="ProtNLM"/>
    </source>
</evidence>
<sequence length="310" mass="34019">MKLLKCICISIILTFSFIANAKYYVFYAGDLPHPLGDDNTITGWDYTQRVEVNKVKLQWDTADVLHIIGINGNGTKYYNAAGNFIPATSTQITYAKNQGEVVLRSEPNLPDEDEEDCEDGPDGTESECTCPIVIDLGQDGIHFGDAGVGVNFDLLNNGQPKLMQWVKANENDAFLVWDANGNGVVDNGSELFGSGSTLLNSGVKAANGYEALGQFDLEELGGNNDGFITSADNVWSSLSLWLDLNADGISTVEEMLSLEEFEISTLAVTPKVNNRHDSSGNWLPYWSWATSDQQNGNKKYKMVDVFFKPL</sequence>
<keyword evidence="1" id="KW-0732">Signal</keyword>
<dbReference type="RefSeq" id="WP_053043482.1">
    <property type="nucleotide sequence ID" value="NZ_CP059735.1"/>
</dbReference>
<dbReference type="AlphaFoldDB" id="A0AAF0C3A7"/>
<evidence type="ECO:0000313" key="2">
    <source>
        <dbReference type="EMBL" id="WDE01002.1"/>
    </source>
</evidence>
<protein>
    <recommendedName>
        <fullName evidence="4">Calcium-binding protein</fullName>
    </recommendedName>
</protein>
<evidence type="ECO:0000313" key="3">
    <source>
        <dbReference type="Proteomes" id="UP000032568"/>
    </source>
</evidence>
<name>A0AAF0C3A7_9GAMM</name>
<dbReference type="PANTHER" id="PTHR39431:SF1">
    <property type="entry name" value="FRPA_C-RELATED PROTEIN"/>
    <property type="match status" value="1"/>
</dbReference>
<reference evidence="2 3" key="2">
    <citation type="journal article" date="2022" name="Mar. Drugs">
        <title>Bioassay-Guided Fractionation Leads to the Detection of Cholic Acid Generated by the Rare Thalassomonas sp.</title>
        <authorList>
            <person name="Pheiffer F."/>
            <person name="Schneider Y.K."/>
            <person name="Hansen E.H."/>
            <person name="Andersen J.H."/>
            <person name="Isaksson J."/>
            <person name="Busche T."/>
            <person name="R C."/>
            <person name="Kalinowski J."/>
            <person name="Zyl L.V."/>
            <person name="Trindade M."/>
        </authorList>
    </citation>
    <scope>NUCLEOTIDE SEQUENCE [LARGE SCALE GENOMIC DNA]</scope>
    <source>
        <strain evidence="2 3">A5K-106</strain>
    </source>
</reference>